<accession>E3N8V1</accession>
<keyword evidence="5" id="KW-1185">Reference proteome</keyword>
<dbReference type="GO" id="GO:0030170">
    <property type="term" value="F:pyridoxal phosphate binding"/>
    <property type="evidence" value="ECO:0007669"/>
    <property type="project" value="TreeGrafter"/>
</dbReference>
<name>E3N8V1_CAERE</name>
<evidence type="ECO:0000256" key="3">
    <source>
        <dbReference type="ARBA" id="ARBA00022898"/>
    </source>
</evidence>
<evidence type="ECO:0000313" key="5">
    <source>
        <dbReference type="Proteomes" id="UP000008281"/>
    </source>
</evidence>
<dbReference type="AlphaFoldDB" id="E3N8V1"/>
<dbReference type="SUPFAM" id="SSF53686">
    <property type="entry name" value="Tryptophan synthase beta subunit-like PLP-dependent enzymes"/>
    <property type="match status" value="2"/>
</dbReference>
<keyword evidence="3" id="KW-0663">Pyridoxal phosphate</keyword>
<dbReference type="Gene3D" id="3.40.50.1100">
    <property type="match status" value="3"/>
</dbReference>
<dbReference type="GO" id="GO:0070179">
    <property type="term" value="P:D-serine biosynthetic process"/>
    <property type="evidence" value="ECO:0007669"/>
    <property type="project" value="TreeGrafter"/>
</dbReference>
<dbReference type="Proteomes" id="UP000008281">
    <property type="component" value="Unassembled WGS sequence"/>
</dbReference>
<dbReference type="InterPro" id="IPR036052">
    <property type="entry name" value="TrpB-like_PALP_sf"/>
</dbReference>
<sequence>MTTEMSVAEMRAAHKRTASFLHKTSIMSSENINEKVGVPVLFKCEHLQKTGSFKVRGALNSAIRAKEQEAKGVKEEEIKEALKLVWTRLKQRIEPSAALAFAGVLYHKPKHVKLPLVILCGGNVDANYVID</sequence>
<dbReference type="HOGENOM" id="CLU_1929528_0_0_1"/>
<gene>
    <name evidence="4" type="ORF">CRE_22074</name>
</gene>
<dbReference type="PANTHER" id="PTHR43050">
    <property type="entry name" value="SERINE / THREONINE RACEMASE FAMILY MEMBER"/>
    <property type="match status" value="1"/>
</dbReference>
<evidence type="ECO:0000313" key="4">
    <source>
        <dbReference type="EMBL" id="EFO89978.1"/>
    </source>
</evidence>
<protein>
    <submittedName>
        <fullName evidence="4">Uncharacterized protein</fullName>
    </submittedName>
</protein>
<dbReference type="GO" id="GO:0018114">
    <property type="term" value="F:threonine racemase activity"/>
    <property type="evidence" value="ECO:0007669"/>
    <property type="project" value="TreeGrafter"/>
</dbReference>
<organism evidence="5">
    <name type="scientific">Caenorhabditis remanei</name>
    <name type="common">Caenorhabditis vulgaris</name>
    <dbReference type="NCBI Taxonomy" id="31234"/>
    <lineage>
        <taxon>Eukaryota</taxon>
        <taxon>Metazoa</taxon>
        <taxon>Ecdysozoa</taxon>
        <taxon>Nematoda</taxon>
        <taxon>Chromadorea</taxon>
        <taxon>Rhabditida</taxon>
        <taxon>Rhabditina</taxon>
        <taxon>Rhabditomorpha</taxon>
        <taxon>Rhabditoidea</taxon>
        <taxon>Rhabditidae</taxon>
        <taxon>Peloderinae</taxon>
        <taxon>Caenorhabditis</taxon>
    </lineage>
</organism>
<dbReference type="eggNOG" id="KOG1251">
    <property type="taxonomic scope" value="Eukaryota"/>
</dbReference>
<evidence type="ECO:0000256" key="2">
    <source>
        <dbReference type="ARBA" id="ARBA00010869"/>
    </source>
</evidence>
<dbReference type="GO" id="GO:0005524">
    <property type="term" value="F:ATP binding"/>
    <property type="evidence" value="ECO:0007669"/>
    <property type="project" value="TreeGrafter"/>
</dbReference>
<comment type="cofactor">
    <cofactor evidence="1">
        <name>pyridoxal 5'-phosphate</name>
        <dbReference type="ChEBI" id="CHEBI:597326"/>
    </cofactor>
</comment>
<dbReference type="InterPro" id="IPR001926">
    <property type="entry name" value="TrpB-like_PALP"/>
</dbReference>
<dbReference type="PANTHER" id="PTHR43050:SF1">
    <property type="entry name" value="SERINE RACEMASE"/>
    <property type="match status" value="1"/>
</dbReference>
<dbReference type="STRING" id="31234.E3N8V1"/>
<dbReference type="EMBL" id="DS268559">
    <property type="protein sequence ID" value="EFO89978.1"/>
    <property type="molecule type" value="Genomic_DNA"/>
</dbReference>
<reference evidence="4" key="1">
    <citation type="submission" date="2007-07" db="EMBL/GenBank/DDBJ databases">
        <title>PCAP assembly of the Caenorhabditis remanei genome.</title>
        <authorList>
            <consortium name="The Caenorhabditis remanei Sequencing Consortium"/>
            <person name="Wilson R.K."/>
        </authorList>
    </citation>
    <scope>NUCLEOTIDE SEQUENCE [LARGE SCALE GENOMIC DNA]</scope>
    <source>
        <strain evidence="4">PB4641</strain>
    </source>
</reference>
<comment type="similarity">
    <text evidence="2">Belongs to the serine/threonine dehydratase family.</text>
</comment>
<dbReference type="GO" id="GO:0000287">
    <property type="term" value="F:magnesium ion binding"/>
    <property type="evidence" value="ECO:0007669"/>
    <property type="project" value="TreeGrafter"/>
</dbReference>
<proteinExistence type="inferred from homology"/>
<dbReference type="GO" id="GO:0003941">
    <property type="term" value="F:L-serine ammonia-lyase activity"/>
    <property type="evidence" value="ECO:0007669"/>
    <property type="project" value="TreeGrafter"/>
</dbReference>
<evidence type="ECO:0000256" key="1">
    <source>
        <dbReference type="ARBA" id="ARBA00001933"/>
    </source>
</evidence>
<dbReference type="Pfam" id="PF00291">
    <property type="entry name" value="PALP"/>
    <property type="match status" value="1"/>
</dbReference>
<dbReference type="GO" id="GO:0030378">
    <property type="term" value="F:serine racemase activity"/>
    <property type="evidence" value="ECO:0007669"/>
    <property type="project" value="TreeGrafter"/>
</dbReference>
<dbReference type="OrthoDB" id="4418812at2759"/>